<dbReference type="Gene3D" id="2.40.420.20">
    <property type="match status" value="1"/>
</dbReference>
<keyword evidence="4" id="KW-1185">Reference proteome</keyword>
<dbReference type="PANTHER" id="PTHR32347">
    <property type="entry name" value="EFFLUX SYSTEM COMPONENT YKNX-RELATED"/>
    <property type="match status" value="1"/>
</dbReference>
<dbReference type="Gene3D" id="2.40.50.100">
    <property type="match status" value="1"/>
</dbReference>
<dbReference type="EMBL" id="AP025730">
    <property type="protein sequence ID" value="BDI07553.1"/>
    <property type="molecule type" value="Genomic_DNA"/>
</dbReference>
<dbReference type="Proteomes" id="UP001057498">
    <property type="component" value="Chromosome"/>
</dbReference>
<protein>
    <submittedName>
        <fullName evidence="3">Secretion protein HlyD</fullName>
    </submittedName>
</protein>
<dbReference type="Gene3D" id="2.40.30.170">
    <property type="match status" value="1"/>
</dbReference>
<dbReference type="Gene3D" id="1.10.287.470">
    <property type="entry name" value="Helix hairpin bin"/>
    <property type="match status" value="1"/>
</dbReference>
<dbReference type="PANTHER" id="PTHR32347:SF29">
    <property type="entry name" value="UPF0194 MEMBRANE PROTEIN YBHG"/>
    <property type="match status" value="1"/>
</dbReference>
<dbReference type="SUPFAM" id="SSF111369">
    <property type="entry name" value="HlyD-like secretion proteins"/>
    <property type="match status" value="1"/>
</dbReference>
<sequence length="426" mass="44588">MKIQRKTLVLGTLATLAVAGLLAWAFAPRPLAVEVAAVTQGPFETTLDEDGQTRLRERYGVSAPLAGRLARITLREGDAVEAGATLATLTPVLAPLLDERTAREAQARVATAQAVLQRAATRIERAKVAQAQADSELRRSEPLAAQGFVSPSRVDDAKLAVAAARSEADTAVIEREVATRELAQARAALEAVRGPGGSSFNVKSPVTGRVLKVHQTSEASVAMGTPLLDVGDTRRLEVVAELLTSDALQIPPGATVRIERWGGEGELAGRVRRVEPAAVTKVSALGVEEQRVKVLIDLTSPPAQWAALGEAYRVGVRIVTRAQPQALQVPVSALFPPPAGTEDSLAVGHSASAPASAAAPVPAGPAATPMAVYAVEGGQVRLVPVELLARNGRSAWIRAALPVGQAVVIYPPASLRDGQRVQVRRV</sequence>
<evidence type="ECO:0000256" key="1">
    <source>
        <dbReference type="ARBA" id="ARBA00004196"/>
    </source>
</evidence>
<proteinExistence type="predicted"/>
<gene>
    <name evidence="3" type="ORF">CATMQ487_45230</name>
</gene>
<name>A0ABN6PSD5_9BURK</name>
<evidence type="ECO:0000313" key="4">
    <source>
        <dbReference type="Proteomes" id="UP001057498"/>
    </source>
</evidence>
<keyword evidence="2" id="KW-0175">Coiled coil</keyword>
<evidence type="ECO:0000313" key="3">
    <source>
        <dbReference type="EMBL" id="BDI07553.1"/>
    </source>
</evidence>
<reference evidence="3" key="1">
    <citation type="submission" date="2022-04" db="EMBL/GenBank/DDBJ databases">
        <title>Whole genome sequence of Sphaerotilus sp. FB-5.</title>
        <authorList>
            <person name="Takeda M."/>
            <person name="Narihara S."/>
            <person name="Akimoto M."/>
            <person name="Akimoto R."/>
            <person name="Nishiyashiki S."/>
            <person name="Murakami T."/>
        </authorList>
    </citation>
    <scope>NUCLEOTIDE SEQUENCE</scope>
    <source>
        <strain evidence="3">FB-5</strain>
    </source>
</reference>
<comment type="subcellular location">
    <subcellularLocation>
        <location evidence="1">Cell envelope</location>
    </subcellularLocation>
</comment>
<accession>A0ABN6PSD5</accession>
<dbReference type="InterPro" id="IPR050465">
    <property type="entry name" value="UPF0194_transport"/>
</dbReference>
<dbReference type="RefSeq" id="WP_251970736.1">
    <property type="nucleotide sequence ID" value="NZ_AP025730.1"/>
</dbReference>
<evidence type="ECO:0000256" key="2">
    <source>
        <dbReference type="ARBA" id="ARBA00023054"/>
    </source>
</evidence>
<organism evidence="3 4">
    <name type="scientific">Sphaerotilus microaerophilus</name>
    <dbReference type="NCBI Taxonomy" id="2914710"/>
    <lineage>
        <taxon>Bacteria</taxon>
        <taxon>Pseudomonadati</taxon>
        <taxon>Pseudomonadota</taxon>
        <taxon>Betaproteobacteria</taxon>
        <taxon>Burkholderiales</taxon>
        <taxon>Sphaerotilaceae</taxon>
        <taxon>Sphaerotilus</taxon>
    </lineage>
</organism>